<dbReference type="InterPro" id="IPR015854">
    <property type="entry name" value="ABC_transpr_LolD-like"/>
</dbReference>
<dbReference type="SMART" id="SM00382">
    <property type="entry name" value="AAA"/>
    <property type="match status" value="1"/>
</dbReference>
<feature type="domain" description="ABC transporter" evidence="3">
    <location>
        <begin position="2"/>
        <end position="241"/>
    </location>
</feature>
<dbReference type="EMBL" id="SIRE01000005">
    <property type="protein sequence ID" value="TBL80355.1"/>
    <property type="molecule type" value="Genomic_DNA"/>
</dbReference>
<dbReference type="Proteomes" id="UP000293142">
    <property type="component" value="Unassembled WGS sequence"/>
</dbReference>
<keyword evidence="1" id="KW-0547">Nucleotide-binding</keyword>
<dbReference type="SUPFAM" id="SSF52540">
    <property type="entry name" value="P-loop containing nucleoside triphosphate hydrolases"/>
    <property type="match status" value="1"/>
</dbReference>
<dbReference type="PANTHER" id="PTHR24220">
    <property type="entry name" value="IMPORT ATP-BINDING PROTEIN"/>
    <property type="match status" value="1"/>
</dbReference>
<dbReference type="GO" id="GO:0022857">
    <property type="term" value="F:transmembrane transporter activity"/>
    <property type="evidence" value="ECO:0007669"/>
    <property type="project" value="TreeGrafter"/>
</dbReference>
<dbReference type="GO" id="GO:0016887">
    <property type="term" value="F:ATP hydrolysis activity"/>
    <property type="evidence" value="ECO:0007669"/>
    <property type="project" value="InterPro"/>
</dbReference>
<gene>
    <name evidence="4" type="ORF">EYB31_08035</name>
</gene>
<evidence type="ECO:0000313" key="5">
    <source>
        <dbReference type="Proteomes" id="UP000293142"/>
    </source>
</evidence>
<comment type="caution">
    <text evidence="4">The sequence shown here is derived from an EMBL/GenBank/DDBJ whole genome shotgun (WGS) entry which is preliminary data.</text>
</comment>
<accession>A0A4Q9DVG3</accession>
<evidence type="ECO:0000256" key="1">
    <source>
        <dbReference type="ARBA" id="ARBA00022741"/>
    </source>
</evidence>
<dbReference type="GO" id="GO:0005886">
    <property type="term" value="C:plasma membrane"/>
    <property type="evidence" value="ECO:0007669"/>
    <property type="project" value="TreeGrafter"/>
</dbReference>
<dbReference type="PROSITE" id="PS00211">
    <property type="entry name" value="ABC_TRANSPORTER_1"/>
    <property type="match status" value="1"/>
</dbReference>
<dbReference type="PROSITE" id="PS50893">
    <property type="entry name" value="ABC_TRANSPORTER_2"/>
    <property type="match status" value="1"/>
</dbReference>
<dbReference type="InterPro" id="IPR003593">
    <property type="entry name" value="AAA+_ATPase"/>
</dbReference>
<evidence type="ECO:0000256" key="2">
    <source>
        <dbReference type="ARBA" id="ARBA00022840"/>
    </source>
</evidence>
<organism evidence="4 5">
    <name type="scientific">Paenibacillus thalictri</name>
    <dbReference type="NCBI Taxonomy" id="2527873"/>
    <lineage>
        <taxon>Bacteria</taxon>
        <taxon>Bacillati</taxon>
        <taxon>Bacillota</taxon>
        <taxon>Bacilli</taxon>
        <taxon>Bacillales</taxon>
        <taxon>Paenibacillaceae</taxon>
        <taxon>Paenibacillus</taxon>
    </lineage>
</organism>
<proteinExistence type="predicted"/>
<protein>
    <submittedName>
        <fullName evidence="4">ATP-binding cassette domain-containing protein</fullName>
    </submittedName>
</protein>
<dbReference type="InterPro" id="IPR017871">
    <property type="entry name" value="ABC_transporter-like_CS"/>
</dbReference>
<evidence type="ECO:0000313" key="4">
    <source>
        <dbReference type="EMBL" id="TBL80355.1"/>
    </source>
</evidence>
<keyword evidence="2 4" id="KW-0067">ATP-binding</keyword>
<dbReference type="Pfam" id="PF00005">
    <property type="entry name" value="ABC_tran"/>
    <property type="match status" value="1"/>
</dbReference>
<reference evidence="4 5" key="1">
    <citation type="submission" date="2019-02" db="EMBL/GenBank/DDBJ databases">
        <title>Paenibacillus sp. nov., isolated from surface-sterilized tissue of Thalictrum simplex L.</title>
        <authorList>
            <person name="Tuo L."/>
        </authorList>
    </citation>
    <scope>NUCLEOTIDE SEQUENCE [LARGE SCALE GENOMIC DNA]</scope>
    <source>
        <strain evidence="4 5">N2SHLJ1</strain>
    </source>
</reference>
<dbReference type="AlphaFoldDB" id="A0A4Q9DVG3"/>
<evidence type="ECO:0000259" key="3">
    <source>
        <dbReference type="PROSITE" id="PS50893"/>
    </source>
</evidence>
<sequence>MIIVRNLTKTFPATGQEVLSRISFQVDQGELVGLVGSSGTGKTTLLRCLSLKESWTSGQYIYDSKDITQIGLLEKWKQQRHWAYLEEKPALNRNQSAYKNVLPSYVPYWRAMLGLVSTDERVTVMDYLERVGLLDQALEKAEKLSGGEQQRVAVAKALLRGAKVIFADEPVSGLDPEAAENVMKDLKHICVKEKVTIICIMHQLELAEKYASRIWGLNEGRMVVDIAGRRLTQREKNLIFS</sequence>
<dbReference type="InterPro" id="IPR003439">
    <property type="entry name" value="ABC_transporter-like_ATP-bd"/>
</dbReference>
<dbReference type="Gene3D" id="3.40.50.300">
    <property type="entry name" value="P-loop containing nucleotide triphosphate hydrolases"/>
    <property type="match status" value="1"/>
</dbReference>
<dbReference type="GO" id="GO:0005524">
    <property type="term" value="F:ATP binding"/>
    <property type="evidence" value="ECO:0007669"/>
    <property type="project" value="UniProtKB-KW"/>
</dbReference>
<dbReference type="InterPro" id="IPR027417">
    <property type="entry name" value="P-loop_NTPase"/>
</dbReference>
<name>A0A4Q9DVG3_9BACL</name>
<keyword evidence="5" id="KW-1185">Reference proteome</keyword>
<dbReference type="RefSeq" id="WP_131012769.1">
    <property type="nucleotide sequence ID" value="NZ_SIRE01000005.1"/>
</dbReference>
<dbReference type="PANTHER" id="PTHR24220:SF86">
    <property type="entry name" value="ABC TRANSPORTER ABCH.1"/>
    <property type="match status" value="1"/>
</dbReference>
<dbReference type="OrthoDB" id="9802264at2"/>